<dbReference type="SMART" id="SM00355">
    <property type="entry name" value="ZnF_C2H2"/>
    <property type="match status" value="3"/>
</dbReference>
<feature type="domain" description="C2H2-type" evidence="2">
    <location>
        <begin position="30"/>
        <end position="55"/>
    </location>
</feature>
<gene>
    <name evidence="3" type="ORF">WR25_02326</name>
</gene>
<organism evidence="3 4">
    <name type="scientific">Diploscapter pachys</name>
    <dbReference type="NCBI Taxonomy" id="2018661"/>
    <lineage>
        <taxon>Eukaryota</taxon>
        <taxon>Metazoa</taxon>
        <taxon>Ecdysozoa</taxon>
        <taxon>Nematoda</taxon>
        <taxon>Chromadorea</taxon>
        <taxon>Rhabditida</taxon>
        <taxon>Rhabditina</taxon>
        <taxon>Rhabditomorpha</taxon>
        <taxon>Rhabditoidea</taxon>
        <taxon>Rhabditidae</taxon>
        <taxon>Diploscapter</taxon>
    </lineage>
</organism>
<accession>A0A2A2LCN9</accession>
<sequence>MQCPLCPTSKKTERSLEIHIAREHLDYLPWQCDFPDCTEKRFSGSQMAEHSVARHDEQSGMSYKPNSALKKELKRLLEAAKRDVISSKIESNAGDALLTTSTAAANRPGPQEVVKRETNDDDDVIFLDEVKPKTTDKSASNASLVRRSAGVDKVEHVSLPSEIDSDNLETNVATTEEKHRLSSNEDSGPGQAPEASSTSIFHQLLRQPNQIPITGPSVDGIPASELFDMPFVDDEVLPPKAADIPLQLSPQIPPPPMAPATIQSPSTSNHIFNLVPSHCLPHSTFDPRQPFQFEVHPGKFVIYQYLLGPNDIPIIYQPTAGQYPDKPFPLSMRNSQTGETKTLSVRPFLTEYPTRSGKFAFLLAAPAGEFVSAGNQAPPPSSSPATPVVPQMVPNQQVPVLTSNNAQHQTHSMTSHVSANLPSSNAPPQMAHTPPFCIIENNLPTPIQQKSMNQVPSNLKVSPTTSQITPQKRIREETDGESSSPSKRLNRTYSPQHSVYCAICDKRIRNTLKRGHFYLIEHIAIHMLAIHGQPRFVCRYCDHATAGRDEMRDHAISSHSQPDVYDSVLQTWRIENVKNVSERCFGLEDFVISRNSRKWSQNSLT</sequence>
<protein>
    <recommendedName>
        <fullName evidence="2">C2H2-type domain-containing protein</fullName>
    </recommendedName>
</protein>
<dbReference type="Proteomes" id="UP000218231">
    <property type="component" value="Unassembled WGS sequence"/>
</dbReference>
<feature type="compositionally biased region" description="Polar residues" evidence="1">
    <location>
        <begin position="455"/>
        <end position="470"/>
    </location>
</feature>
<comment type="caution">
    <text evidence="3">The sequence shown here is derived from an EMBL/GenBank/DDBJ whole genome shotgun (WGS) entry which is preliminary data.</text>
</comment>
<feature type="domain" description="C2H2-type" evidence="2">
    <location>
        <begin position="536"/>
        <end position="559"/>
    </location>
</feature>
<feature type="domain" description="C2H2-type" evidence="2">
    <location>
        <begin position="1"/>
        <end position="24"/>
    </location>
</feature>
<dbReference type="Gene3D" id="3.30.160.60">
    <property type="entry name" value="Classic Zinc Finger"/>
    <property type="match status" value="1"/>
</dbReference>
<evidence type="ECO:0000313" key="3">
    <source>
        <dbReference type="EMBL" id="PAV83827.1"/>
    </source>
</evidence>
<evidence type="ECO:0000313" key="4">
    <source>
        <dbReference type="Proteomes" id="UP000218231"/>
    </source>
</evidence>
<feature type="compositionally biased region" description="Polar residues" evidence="1">
    <location>
        <begin position="481"/>
        <end position="491"/>
    </location>
</feature>
<dbReference type="AlphaFoldDB" id="A0A2A2LCN9"/>
<dbReference type="InterPro" id="IPR013087">
    <property type="entry name" value="Znf_C2H2_type"/>
</dbReference>
<evidence type="ECO:0000256" key="1">
    <source>
        <dbReference type="SAM" id="MobiDB-lite"/>
    </source>
</evidence>
<dbReference type="STRING" id="2018661.A0A2A2LCN9"/>
<feature type="region of interest" description="Disordered" evidence="1">
    <location>
        <begin position="157"/>
        <end position="197"/>
    </location>
</feature>
<dbReference type="EMBL" id="LIAE01006918">
    <property type="protein sequence ID" value="PAV83827.1"/>
    <property type="molecule type" value="Genomic_DNA"/>
</dbReference>
<name>A0A2A2LCN9_9BILA</name>
<keyword evidence="4" id="KW-1185">Reference proteome</keyword>
<reference evidence="3 4" key="1">
    <citation type="journal article" date="2017" name="Curr. Biol.">
        <title>Genome architecture and evolution of a unichromosomal asexual nematode.</title>
        <authorList>
            <person name="Fradin H."/>
            <person name="Zegar C."/>
            <person name="Gutwein M."/>
            <person name="Lucas J."/>
            <person name="Kovtun M."/>
            <person name="Corcoran D."/>
            <person name="Baugh L.R."/>
            <person name="Kiontke K."/>
            <person name="Gunsalus K."/>
            <person name="Fitch D.H."/>
            <person name="Piano F."/>
        </authorList>
    </citation>
    <scope>NUCLEOTIDE SEQUENCE [LARGE SCALE GENOMIC DNA]</scope>
    <source>
        <strain evidence="3">PF1309</strain>
    </source>
</reference>
<evidence type="ECO:0000259" key="2">
    <source>
        <dbReference type="SMART" id="SM00355"/>
    </source>
</evidence>
<feature type="region of interest" description="Disordered" evidence="1">
    <location>
        <begin position="455"/>
        <end position="491"/>
    </location>
</feature>
<feature type="region of interest" description="Disordered" evidence="1">
    <location>
        <begin position="100"/>
        <end position="119"/>
    </location>
</feature>
<proteinExistence type="predicted"/>